<feature type="signal peptide" evidence="5">
    <location>
        <begin position="1"/>
        <end position="26"/>
    </location>
</feature>
<dbReference type="GO" id="GO:1904680">
    <property type="term" value="F:peptide transmembrane transporter activity"/>
    <property type="evidence" value="ECO:0007669"/>
    <property type="project" value="TreeGrafter"/>
</dbReference>
<dbReference type="Gene3D" id="3.10.105.10">
    <property type="entry name" value="Dipeptide-binding Protein, Domain 3"/>
    <property type="match status" value="1"/>
</dbReference>
<proteinExistence type="inferred from homology"/>
<reference evidence="7 8" key="1">
    <citation type="submission" date="2018-11" db="EMBL/GenBank/DDBJ databases">
        <title>Genomic Encyclopedia of Type Strains, Phase IV (KMG-IV): sequencing the most valuable type-strain genomes for metagenomic binning, comparative biology and taxonomic classification.</title>
        <authorList>
            <person name="Goeker M."/>
        </authorList>
    </citation>
    <scope>NUCLEOTIDE SEQUENCE [LARGE SCALE GENOMIC DNA]</scope>
    <source>
        <strain evidence="7 8">DSM 5900</strain>
    </source>
</reference>
<dbReference type="SUPFAM" id="SSF53850">
    <property type="entry name" value="Periplasmic binding protein-like II"/>
    <property type="match status" value="1"/>
</dbReference>
<comment type="subcellular location">
    <subcellularLocation>
        <location evidence="1">Periplasm</location>
    </subcellularLocation>
</comment>
<dbReference type="OrthoDB" id="9803988at2"/>
<evidence type="ECO:0000256" key="2">
    <source>
        <dbReference type="ARBA" id="ARBA00005695"/>
    </source>
</evidence>
<feature type="domain" description="Solute-binding protein family 5" evidence="6">
    <location>
        <begin position="70"/>
        <end position="420"/>
    </location>
</feature>
<evidence type="ECO:0000259" key="6">
    <source>
        <dbReference type="Pfam" id="PF00496"/>
    </source>
</evidence>
<accession>A0A3N1LIU9</accession>
<evidence type="ECO:0000256" key="5">
    <source>
        <dbReference type="SAM" id="SignalP"/>
    </source>
</evidence>
<name>A0A3N1LIU9_9PROT</name>
<dbReference type="InterPro" id="IPR039424">
    <property type="entry name" value="SBP_5"/>
</dbReference>
<organism evidence="7 8">
    <name type="scientific">Stella humosa</name>
    <dbReference type="NCBI Taxonomy" id="94"/>
    <lineage>
        <taxon>Bacteria</taxon>
        <taxon>Pseudomonadati</taxon>
        <taxon>Pseudomonadota</taxon>
        <taxon>Alphaproteobacteria</taxon>
        <taxon>Rhodospirillales</taxon>
        <taxon>Stellaceae</taxon>
        <taxon>Stella</taxon>
    </lineage>
</organism>
<comment type="caution">
    <text evidence="7">The sequence shown here is derived from an EMBL/GenBank/DDBJ whole genome shotgun (WGS) entry which is preliminary data.</text>
</comment>
<dbReference type="InterPro" id="IPR000914">
    <property type="entry name" value="SBP_5_dom"/>
</dbReference>
<evidence type="ECO:0000313" key="8">
    <source>
        <dbReference type="Proteomes" id="UP000278222"/>
    </source>
</evidence>
<dbReference type="GO" id="GO:0030288">
    <property type="term" value="C:outer membrane-bounded periplasmic space"/>
    <property type="evidence" value="ECO:0007669"/>
    <property type="project" value="UniProtKB-ARBA"/>
</dbReference>
<dbReference type="EMBL" id="RJKX01000014">
    <property type="protein sequence ID" value="ROP91074.1"/>
    <property type="molecule type" value="Genomic_DNA"/>
</dbReference>
<dbReference type="GO" id="GO:0015833">
    <property type="term" value="P:peptide transport"/>
    <property type="evidence" value="ECO:0007669"/>
    <property type="project" value="TreeGrafter"/>
</dbReference>
<keyword evidence="4 5" id="KW-0732">Signal</keyword>
<keyword evidence="8" id="KW-1185">Reference proteome</keyword>
<dbReference type="PANTHER" id="PTHR30290">
    <property type="entry name" value="PERIPLASMIC BINDING COMPONENT OF ABC TRANSPORTER"/>
    <property type="match status" value="1"/>
</dbReference>
<comment type="similarity">
    <text evidence="2">Belongs to the bacterial solute-binding protein 5 family.</text>
</comment>
<dbReference type="Proteomes" id="UP000278222">
    <property type="component" value="Unassembled WGS sequence"/>
</dbReference>
<dbReference type="InterPro" id="IPR030678">
    <property type="entry name" value="Peptide/Ni-bd"/>
</dbReference>
<evidence type="ECO:0000256" key="4">
    <source>
        <dbReference type="ARBA" id="ARBA00022729"/>
    </source>
</evidence>
<dbReference type="RefSeq" id="WP_123690681.1">
    <property type="nucleotide sequence ID" value="NZ_AP019700.1"/>
</dbReference>
<protein>
    <submittedName>
        <fullName evidence="7">Peptide/nickel transport system substrate-binding protein</fullName>
    </submittedName>
</protein>
<evidence type="ECO:0000256" key="3">
    <source>
        <dbReference type="ARBA" id="ARBA00022448"/>
    </source>
</evidence>
<evidence type="ECO:0000256" key="1">
    <source>
        <dbReference type="ARBA" id="ARBA00004418"/>
    </source>
</evidence>
<dbReference type="Gene3D" id="3.90.76.10">
    <property type="entry name" value="Dipeptide-binding Protein, Domain 1"/>
    <property type="match status" value="1"/>
</dbReference>
<dbReference type="GO" id="GO:0043190">
    <property type="term" value="C:ATP-binding cassette (ABC) transporter complex"/>
    <property type="evidence" value="ECO:0007669"/>
    <property type="project" value="InterPro"/>
</dbReference>
<dbReference type="PANTHER" id="PTHR30290:SF9">
    <property type="entry name" value="OLIGOPEPTIDE-BINDING PROTEIN APPA"/>
    <property type="match status" value="1"/>
</dbReference>
<dbReference type="Pfam" id="PF00496">
    <property type="entry name" value="SBP_bac_5"/>
    <property type="match status" value="1"/>
</dbReference>
<dbReference type="PIRSF" id="PIRSF002741">
    <property type="entry name" value="MppA"/>
    <property type="match status" value="1"/>
</dbReference>
<dbReference type="Gene3D" id="3.40.190.10">
    <property type="entry name" value="Periplasmic binding protein-like II"/>
    <property type="match status" value="1"/>
</dbReference>
<gene>
    <name evidence="7" type="ORF">EDC65_2934</name>
</gene>
<sequence length="500" mass="55490">MRPFLAAIGTAALAAWSFATPCLAQAKDDMLVVGAAVFTDSISPAAGGYITLSLVFQTWEPLVARDADDKLVPALAERWETLSPTHWRFHLRRGVKWHDGTPFTAADVKFTIDYVTDPKTVYVRKGRIAGIVATEVVDENTVDIRTAAPAPLLLRGLADIAVEQKAVTEKLGQREAHRRPVGTGPWKFGEWVAGDRYDLVANPDYWGGPPAMKRLRIRTISEGATRVASLIAGETHIIEEVPVDLLPSVERRRNLKVDSIESSVSLVLTFDTRKPPFNDVRVRQAVDYAIDKKTLLQQMLGGYGSVLDGQLVTKATFGHNPNLQARPFDLAKAKALLAEAGHPKGFDTKITTLSGRYLSDVDIANAAAGMMTAAGVRATVNVVEGGVWSQLDRNKEQGPMYQIGWFSVGDADFNTVWYTEASKRNYWTNAEFDRLWEQGRSTLDEAERLRIYHRMMAIMHEELPSIFLFGLPRISARLANVEGWQPSRDSLLRLHKVKVK</sequence>
<feature type="chain" id="PRO_5018095292" evidence="5">
    <location>
        <begin position="27"/>
        <end position="500"/>
    </location>
</feature>
<evidence type="ECO:0000313" key="7">
    <source>
        <dbReference type="EMBL" id="ROP91074.1"/>
    </source>
</evidence>
<keyword evidence="3" id="KW-0813">Transport</keyword>
<dbReference type="AlphaFoldDB" id="A0A3N1LIU9"/>